<dbReference type="WBParaSite" id="PS1159_v2.g5935.t1">
    <property type="protein sequence ID" value="PS1159_v2.g5935.t1"/>
    <property type="gene ID" value="PS1159_v2.g5935"/>
</dbReference>
<reference evidence="2" key="1">
    <citation type="submission" date="2022-11" db="UniProtKB">
        <authorList>
            <consortium name="WormBaseParasite"/>
        </authorList>
    </citation>
    <scope>IDENTIFICATION</scope>
</reference>
<dbReference type="Proteomes" id="UP000887580">
    <property type="component" value="Unplaced"/>
</dbReference>
<proteinExistence type="predicted"/>
<name>A0AC35GK89_9BILA</name>
<accession>A0AC35GK89</accession>
<protein>
    <submittedName>
        <fullName evidence="2">Uncharacterized protein</fullName>
    </submittedName>
</protein>
<organism evidence="1 2">
    <name type="scientific">Panagrolaimus sp. PS1159</name>
    <dbReference type="NCBI Taxonomy" id="55785"/>
    <lineage>
        <taxon>Eukaryota</taxon>
        <taxon>Metazoa</taxon>
        <taxon>Ecdysozoa</taxon>
        <taxon>Nematoda</taxon>
        <taxon>Chromadorea</taxon>
        <taxon>Rhabditida</taxon>
        <taxon>Tylenchina</taxon>
        <taxon>Panagrolaimomorpha</taxon>
        <taxon>Panagrolaimoidea</taxon>
        <taxon>Panagrolaimidae</taxon>
        <taxon>Panagrolaimus</taxon>
    </lineage>
</organism>
<evidence type="ECO:0000313" key="2">
    <source>
        <dbReference type="WBParaSite" id="PS1159_v2.g5935.t1"/>
    </source>
</evidence>
<sequence length="152" mass="16485">MYSKVIEFIYSYNFEELSELSKAYILSFASEEKGKASKSCNSRVLTKNYEAAPATTFGIPAATSKAPETIADTRGTTANNDASGTTPNTAQTNSNVFETTSQALGTSSNGARPTYIAHETTSKAPETIADTRGTIVNKSPMGRFYIRTHRKY</sequence>
<evidence type="ECO:0000313" key="1">
    <source>
        <dbReference type="Proteomes" id="UP000887580"/>
    </source>
</evidence>